<dbReference type="Proteomes" id="UP000026962">
    <property type="component" value="Chromosome 8"/>
</dbReference>
<reference evidence="2" key="1">
    <citation type="submission" date="2015-04" db="UniProtKB">
        <authorList>
            <consortium name="EnsemblPlants"/>
        </authorList>
    </citation>
    <scope>IDENTIFICATION</scope>
</reference>
<dbReference type="HOGENOM" id="CLU_075675_1_0_1"/>
<proteinExistence type="predicted"/>
<reference evidence="2" key="2">
    <citation type="submission" date="2018-05" db="EMBL/GenBank/DDBJ databases">
        <title>OpunRS2 (Oryza punctata Reference Sequence Version 2).</title>
        <authorList>
            <person name="Zhang J."/>
            <person name="Kudrna D."/>
            <person name="Lee S."/>
            <person name="Talag J."/>
            <person name="Welchert J."/>
            <person name="Wing R.A."/>
        </authorList>
    </citation>
    <scope>NUCLEOTIDE SEQUENCE [LARGE SCALE GENOMIC DNA]</scope>
</reference>
<keyword evidence="1" id="KW-0175">Coiled coil</keyword>
<dbReference type="Gramene" id="OPUNC08G10550.1">
    <property type="protein sequence ID" value="OPUNC08G10550.1"/>
    <property type="gene ID" value="OPUNC08G10550"/>
</dbReference>
<name>A0A0E0LU04_ORYPU</name>
<dbReference type="AlphaFoldDB" id="A0A0E0LU04"/>
<feature type="coiled-coil region" evidence="1">
    <location>
        <begin position="21"/>
        <end position="55"/>
    </location>
</feature>
<protein>
    <submittedName>
        <fullName evidence="2">Uncharacterized protein</fullName>
    </submittedName>
</protein>
<accession>A0A0E0LU04</accession>
<organism evidence="2">
    <name type="scientific">Oryza punctata</name>
    <name type="common">Red rice</name>
    <dbReference type="NCBI Taxonomy" id="4537"/>
    <lineage>
        <taxon>Eukaryota</taxon>
        <taxon>Viridiplantae</taxon>
        <taxon>Streptophyta</taxon>
        <taxon>Embryophyta</taxon>
        <taxon>Tracheophyta</taxon>
        <taxon>Spermatophyta</taxon>
        <taxon>Magnoliopsida</taxon>
        <taxon>Liliopsida</taxon>
        <taxon>Poales</taxon>
        <taxon>Poaceae</taxon>
        <taxon>BOP clade</taxon>
        <taxon>Oryzoideae</taxon>
        <taxon>Oryzeae</taxon>
        <taxon>Oryzinae</taxon>
        <taxon>Oryza</taxon>
    </lineage>
</organism>
<keyword evidence="3" id="KW-1185">Reference proteome</keyword>
<evidence type="ECO:0000313" key="3">
    <source>
        <dbReference type="Proteomes" id="UP000026962"/>
    </source>
</evidence>
<evidence type="ECO:0000313" key="2">
    <source>
        <dbReference type="EnsemblPlants" id="OPUNC08G10550.1"/>
    </source>
</evidence>
<dbReference type="EnsemblPlants" id="OPUNC08G10550.1">
    <property type="protein sequence ID" value="OPUNC08G10550.1"/>
    <property type="gene ID" value="OPUNC08G10550"/>
</dbReference>
<sequence>MRERGKVEVAEWKKLVEQVEATGGQARIAELQSQLQEARDDVQDLQGKLDASLATSELVAAVKVTLSVKLVKKGTALSNLQAEESDAAKGLREELIKLLEPTLKLLFPSRCDGKDPVQLATELVSEGPTAVRRLSESVASINASHALAVVKSHYPFVDLAAVEEGHAADCSEEDVD</sequence>
<evidence type="ECO:0000256" key="1">
    <source>
        <dbReference type="SAM" id="Coils"/>
    </source>
</evidence>